<gene>
    <name evidence="1" type="ORF">C5F47_05315</name>
</gene>
<evidence type="ECO:0000313" key="2">
    <source>
        <dbReference type="Proteomes" id="UP000509771"/>
    </source>
</evidence>
<dbReference type="Proteomes" id="UP000509771">
    <property type="component" value="Chromosome"/>
</dbReference>
<reference evidence="1 2" key="1">
    <citation type="submission" date="2018-02" db="EMBL/GenBank/DDBJ databases">
        <title>Complete genome of Nitrosopumilus cobalaminigenes HCA1.</title>
        <authorList>
            <person name="Qin W."/>
            <person name="Zheng Y."/>
            <person name="Stahl D.A."/>
        </authorList>
    </citation>
    <scope>NUCLEOTIDE SEQUENCE [LARGE SCALE GENOMIC DNA]</scope>
    <source>
        <strain evidence="1 2">HCA1</strain>
    </source>
</reference>
<keyword evidence="2" id="KW-1185">Reference proteome</keyword>
<dbReference type="EMBL" id="CP026993">
    <property type="protein sequence ID" value="QLH03008.1"/>
    <property type="molecule type" value="Genomic_DNA"/>
</dbReference>
<dbReference type="RefSeq" id="WP_179360104.1">
    <property type="nucleotide sequence ID" value="NZ_CP026993.1"/>
</dbReference>
<evidence type="ECO:0000313" key="1">
    <source>
        <dbReference type="EMBL" id="QLH03008.1"/>
    </source>
</evidence>
<name>A0A7D5M2J9_9ARCH</name>
<dbReference type="AlphaFoldDB" id="A0A7D5M2J9"/>
<proteinExistence type="predicted"/>
<dbReference type="GeneID" id="56059435"/>
<sequence>MTGRTIGFGTFFYPPSQLYEANPEKLPRISTIKRPIVIDTTTSEGLRVLVTDDCFVCPIGKNEDEAFEFLNVLFAVFITKFHRARFITKNDICGFTWKEDWDYVVAAGSLSKSLRVIQESKREDDVDYEYWSTIERQPIQKHLMEMLIDQSARFLDNDSFKNDLLIIGESGGMYQDELFSISFLNSWIVIESVIERVWEKFVKDLKRTKEERQALKNHHSWSTSHYIEAFTFSEKLDSKGYECFTKLRKLRNDIVHRKKREVTQENAWNCLNIAITLIYNQLNQLENPFEDVEYQIKEFDS</sequence>
<accession>A0A7D5M2J9</accession>
<evidence type="ECO:0008006" key="3">
    <source>
        <dbReference type="Google" id="ProtNLM"/>
    </source>
</evidence>
<dbReference type="KEGG" id="ncl:C5F47_05315"/>
<protein>
    <recommendedName>
        <fullName evidence="3">Apea-like HEPN domain-containing protein</fullName>
    </recommendedName>
</protein>
<organism evidence="1 2">
    <name type="scientific">Nitrosopumilus cobalaminigenes</name>
    <dbReference type="NCBI Taxonomy" id="1470066"/>
    <lineage>
        <taxon>Archaea</taxon>
        <taxon>Nitrososphaerota</taxon>
        <taxon>Nitrososphaeria</taxon>
        <taxon>Nitrosopumilales</taxon>
        <taxon>Nitrosopumilaceae</taxon>
        <taxon>Nitrosopumilus</taxon>
    </lineage>
</organism>